<dbReference type="Proteomes" id="UP000504603">
    <property type="component" value="Unplaced"/>
</dbReference>
<proteinExistence type="inferred from homology"/>
<dbReference type="AlphaFoldDB" id="A0A6J1DFR4"/>
<organism evidence="4 5">
    <name type="scientific">Momordica charantia</name>
    <name type="common">Bitter gourd</name>
    <name type="synonym">Balsam pear</name>
    <dbReference type="NCBI Taxonomy" id="3673"/>
    <lineage>
        <taxon>Eukaryota</taxon>
        <taxon>Viridiplantae</taxon>
        <taxon>Streptophyta</taxon>
        <taxon>Embryophyta</taxon>
        <taxon>Tracheophyta</taxon>
        <taxon>Spermatophyta</taxon>
        <taxon>Magnoliopsida</taxon>
        <taxon>eudicotyledons</taxon>
        <taxon>Gunneridae</taxon>
        <taxon>Pentapetalae</taxon>
        <taxon>rosids</taxon>
        <taxon>fabids</taxon>
        <taxon>Cucurbitales</taxon>
        <taxon>Cucurbitaceae</taxon>
        <taxon>Momordiceae</taxon>
        <taxon>Momordica</taxon>
    </lineage>
</organism>
<dbReference type="InterPro" id="IPR052806">
    <property type="entry name" value="Fasciclin-like_AGP"/>
</dbReference>
<dbReference type="OrthoDB" id="1893649at2759"/>
<evidence type="ECO:0000313" key="4">
    <source>
        <dbReference type="Proteomes" id="UP000504603"/>
    </source>
</evidence>
<dbReference type="KEGG" id="mcha:111020084"/>
<dbReference type="SUPFAM" id="SSF82153">
    <property type="entry name" value="FAS1 domain"/>
    <property type="match status" value="2"/>
</dbReference>
<keyword evidence="4" id="KW-1185">Reference proteome</keyword>
<dbReference type="Pfam" id="PF02469">
    <property type="entry name" value="Fasciclin"/>
    <property type="match status" value="2"/>
</dbReference>
<dbReference type="PANTHER" id="PTHR33985">
    <property type="entry name" value="OS02G0491300 PROTEIN-RELATED"/>
    <property type="match status" value="1"/>
</dbReference>
<evidence type="ECO:0000256" key="2">
    <source>
        <dbReference type="SAM" id="SignalP"/>
    </source>
</evidence>
<evidence type="ECO:0000259" key="3">
    <source>
        <dbReference type="PROSITE" id="PS50213"/>
    </source>
</evidence>
<comment type="similarity">
    <text evidence="1">Belongs to the fasciclin-like AGP family.</text>
</comment>
<feature type="domain" description="FAS1" evidence="3">
    <location>
        <begin position="183"/>
        <end position="308"/>
    </location>
</feature>
<dbReference type="InterPro" id="IPR000782">
    <property type="entry name" value="FAS1_domain"/>
</dbReference>
<feature type="signal peptide" evidence="2">
    <location>
        <begin position="1"/>
        <end position="22"/>
    </location>
</feature>
<evidence type="ECO:0000256" key="1">
    <source>
        <dbReference type="ARBA" id="ARBA00007843"/>
    </source>
</evidence>
<reference evidence="5" key="1">
    <citation type="submission" date="2025-08" db="UniProtKB">
        <authorList>
            <consortium name="RefSeq"/>
        </authorList>
    </citation>
    <scope>IDENTIFICATION</scope>
    <source>
        <strain evidence="5">OHB3-1</strain>
    </source>
</reference>
<keyword evidence="2" id="KW-0732">Signal</keyword>
<feature type="domain" description="FAS1" evidence="3">
    <location>
        <begin position="4"/>
        <end position="156"/>
    </location>
</feature>
<dbReference type="RefSeq" id="XP_022152344.1">
    <property type="nucleotide sequence ID" value="XM_022296652.1"/>
</dbReference>
<protein>
    <submittedName>
        <fullName evidence="5">Fasciclin-like arabinogalactan protein 20</fullName>
    </submittedName>
</protein>
<dbReference type="InterPro" id="IPR036378">
    <property type="entry name" value="FAS1_dom_sf"/>
</dbReference>
<feature type="chain" id="PRO_5026872954" evidence="2">
    <location>
        <begin position="23"/>
        <end position="348"/>
    </location>
</feature>
<dbReference type="SMART" id="SM00554">
    <property type="entry name" value="FAS1"/>
    <property type="match status" value="2"/>
</dbReference>
<evidence type="ECO:0000313" key="5">
    <source>
        <dbReference type="RefSeq" id="XP_022152344.1"/>
    </source>
</evidence>
<name>A0A6J1DFR4_MOMCH</name>
<gene>
    <name evidence="5" type="primary">LOC111020084</name>
</gene>
<dbReference type="PANTHER" id="PTHR33985:SF17">
    <property type="entry name" value="FASCICLIN-LIKE ARABINOGALACTAN PROTEIN 20"/>
    <property type="match status" value="1"/>
</dbReference>
<sequence length="348" mass="38111">MAMASSLLSLLLLLSLLPLFSSLPSEAILDASEILKDSSFSSMALTLELASHSLLQQSSSLTIFAATDSAFSRSGQPPLSLLQYHLLPHAFSLESLRSLPSGAKISTMLPGRFLTVTTSPSHARISLNNVTVGASPVYDDGSLVIFGIEKFFDPFFESSAVDSRRIVRPDLECGDSSSIQSDPVGVLAAALRNRGWSVMASFLDLQFLGFHRQPALTVLAPTDDSLMNRVSNFTDWRSIFRRHVVPCKLRWSDLADFPDGTRLTTYLKGFNINVNRSGGVLMLNDMSVIFPDMFYSEGIVVHGIGGILEMQNEIKRRAESSSEVPFKTGPPPESEKAVAHYHFSVFRS</sequence>
<dbReference type="GeneID" id="111020084"/>
<dbReference type="Gene3D" id="2.30.180.10">
    <property type="entry name" value="FAS1 domain"/>
    <property type="match status" value="2"/>
</dbReference>
<dbReference type="PROSITE" id="PS50213">
    <property type="entry name" value="FAS1"/>
    <property type="match status" value="2"/>
</dbReference>
<accession>A0A6J1DFR4</accession>